<dbReference type="EMBL" id="JBJUIK010000009">
    <property type="protein sequence ID" value="KAL3519194.1"/>
    <property type="molecule type" value="Genomic_DNA"/>
</dbReference>
<name>A0ABD2ZIA2_9GENT</name>
<keyword evidence="2" id="KW-1185">Reference proteome</keyword>
<organism evidence="1 2">
    <name type="scientific">Cinchona calisaya</name>
    <dbReference type="NCBI Taxonomy" id="153742"/>
    <lineage>
        <taxon>Eukaryota</taxon>
        <taxon>Viridiplantae</taxon>
        <taxon>Streptophyta</taxon>
        <taxon>Embryophyta</taxon>
        <taxon>Tracheophyta</taxon>
        <taxon>Spermatophyta</taxon>
        <taxon>Magnoliopsida</taxon>
        <taxon>eudicotyledons</taxon>
        <taxon>Gunneridae</taxon>
        <taxon>Pentapetalae</taxon>
        <taxon>asterids</taxon>
        <taxon>lamiids</taxon>
        <taxon>Gentianales</taxon>
        <taxon>Rubiaceae</taxon>
        <taxon>Cinchonoideae</taxon>
        <taxon>Cinchoneae</taxon>
        <taxon>Cinchona</taxon>
    </lineage>
</organism>
<dbReference type="AlphaFoldDB" id="A0ABD2ZIA2"/>
<evidence type="ECO:0000313" key="1">
    <source>
        <dbReference type="EMBL" id="KAL3519194.1"/>
    </source>
</evidence>
<reference evidence="1 2" key="1">
    <citation type="submission" date="2024-11" db="EMBL/GenBank/DDBJ databases">
        <title>A near-complete genome assembly of Cinchona calisaya.</title>
        <authorList>
            <person name="Lian D.C."/>
            <person name="Zhao X.W."/>
            <person name="Wei L."/>
        </authorList>
    </citation>
    <scope>NUCLEOTIDE SEQUENCE [LARGE SCALE GENOMIC DNA]</scope>
    <source>
        <tissue evidence="1">Nenye</tissue>
    </source>
</reference>
<protein>
    <submittedName>
        <fullName evidence="1">Uncharacterized protein</fullName>
    </submittedName>
</protein>
<comment type="caution">
    <text evidence="1">The sequence shown here is derived from an EMBL/GenBank/DDBJ whole genome shotgun (WGS) entry which is preliminary data.</text>
</comment>
<sequence>MKDMLQGIDMDYYHHVRDYVNTLLICNPSSHLVLKIHRNSKEDEYVTAIGRDGNNNMFPKLHFVVVGTKGHAIKSYRATGRPTRAVGRPA</sequence>
<dbReference type="Proteomes" id="UP001630127">
    <property type="component" value="Unassembled WGS sequence"/>
</dbReference>
<proteinExistence type="predicted"/>
<accession>A0ABD2ZIA2</accession>
<evidence type="ECO:0000313" key="2">
    <source>
        <dbReference type="Proteomes" id="UP001630127"/>
    </source>
</evidence>
<gene>
    <name evidence="1" type="ORF">ACH5RR_021783</name>
</gene>